<feature type="DNA-binding region" description="H-T-H motif" evidence="4">
    <location>
        <begin position="26"/>
        <end position="45"/>
    </location>
</feature>
<keyword evidence="1" id="KW-0805">Transcription regulation</keyword>
<dbReference type="Pfam" id="PF00440">
    <property type="entry name" value="TetR_N"/>
    <property type="match status" value="1"/>
</dbReference>
<evidence type="ECO:0000256" key="3">
    <source>
        <dbReference type="ARBA" id="ARBA00023163"/>
    </source>
</evidence>
<keyword evidence="3" id="KW-0804">Transcription</keyword>
<dbReference type="InterPro" id="IPR001647">
    <property type="entry name" value="HTH_TetR"/>
</dbReference>
<dbReference type="InterPro" id="IPR050109">
    <property type="entry name" value="HTH-type_TetR-like_transc_reg"/>
</dbReference>
<evidence type="ECO:0000256" key="4">
    <source>
        <dbReference type="PROSITE-ProRule" id="PRU00335"/>
    </source>
</evidence>
<proteinExistence type="predicted"/>
<evidence type="ECO:0000259" key="5">
    <source>
        <dbReference type="PROSITE" id="PS50977"/>
    </source>
</evidence>
<dbReference type="GeneID" id="94375125"/>
<accession>A0ABX8TQG2</accession>
<feature type="domain" description="HTH tetR-type" evidence="5">
    <location>
        <begin position="3"/>
        <end position="63"/>
    </location>
</feature>
<evidence type="ECO:0000256" key="2">
    <source>
        <dbReference type="ARBA" id="ARBA00023125"/>
    </source>
</evidence>
<evidence type="ECO:0000313" key="6">
    <source>
        <dbReference type="EMBL" id="QYC11804.1"/>
    </source>
</evidence>
<reference evidence="6 7" key="1">
    <citation type="submission" date="2021-07" db="EMBL/GenBank/DDBJ databases">
        <title>Isolation and characterization of bacteria from a gold mining with a capacity of golden bioaccumulation.</title>
        <authorList>
            <person name="Yang X.J."/>
        </authorList>
    </citation>
    <scope>NUCLEOTIDE SEQUENCE [LARGE SCALE GENOMIC DNA]</scope>
    <source>
        <strain evidence="6 7">Au29</strain>
    </source>
</reference>
<dbReference type="PROSITE" id="PS50977">
    <property type="entry name" value="HTH_TETR_2"/>
    <property type="match status" value="1"/>
</dbReference>
<dbReference type="RefSeq" id="WP_219354318.1">
    <property type="nucleotide sequence ID" value="NZ_CP080034.1"/>
</dbReference>
<dbReference type="EMBL" id="CP080034">
    <property type="protein sequence ID" value="QYC11804.1"/>
    <property type="molecule type" value="Genomic_DNA"/>
</dbReference>
<gene>
    <name evidence="6" type="ORF">KWG56_07600</name>
</gene>
<name>A0ABX8TQG2_9CAUL</name>
<evidence type="ECO:0000256" key="1">
    <source>
        <dbReference type="ARBA" id="ARBA00023015"/>
    </source>
</evidence>
<keyword evidence="7" id="KW-1185">Reference proteome</keyword>
<sequence length="184" mass="20238">MASSRFDDLLAAAAVLLDGAGSTAVTLRDVAAAVGVSHNAPYRHFSSKQDILEALIAREIVAMCQTAERAETPLSVQALTLVFANWALTHTERFRLLIQQWPHGEREDLLQAMERWDVIYTRATQADQQIGALPPGDPQRLSYLIRSTTLGSIQHYLAAGRTDVPEPAQIIDDLFHHLGRSAQA</sequence>
<dbReference type="PANTHER" id="PTHR30055:SF234">
    <property type="entry name" value="HTH-TYPE TRANSCRIPTIONAL REGULATOR BETI"/>
    <property type="match status" value="1"/>
</dbReference>
<dbReference type="PANTHER" id="PTHR30055">
    <property type="entry name" value="HTH-TYPE TRANSCRIPTIONAL REGULATOR RUTR"/>
    <property type="match status" value="1"/>
</dbReference>
<protein>
    <submittedName>
        <fullName evidence="6">TetR/AcrR family transcriptional regulator</fullName>
    </submittedName>
</protein>
<evidence type="ECO:0000313" key="7">
    <source>
        <dbReference type="Proteomes" id="UP000824334"/>
    </source>
</evidence>
<organism evidence="6 7">
    <name type="scientific">Brevundimonas nasdae</name>
    <dbReference type="NCBI Taxonomy" id="172043"/>
    <lineage>
        <taxon>Bacteria</taxon>
        <taxon>Pseudomonadati</taxon>
        <taxon>Pseudomonadota</taxon>
        <taxon>Alphaproteobacteria</taxon>
        <taxon>Caulobacterales</taxon>
        <taxon>Caulobacteraceae</taxon>
        <taxon>Brevundimonas</taxon>
    </lineage>
</organism>
<keyword evidence="2 4" id="KW-0238">DNA-binding</keyword>
<dbReference type="Proteomes" id="UP000824334">
    <property type="component" value="Chromosome"/>
</dbReference>